<evidence type="ECO:0000256" key="1">
    <source>
        <dbReference type="SAM" id="MobiDB-lite"/>
    </source>
</evidence>
<proteinExistence type="predicted"/>
<evidence type="ECO:0000313" key="3">
    <source>
        <dbReference type="Proteomes" id="UP000525078"/>
    </source>
</evidence>
<name>A0A7J6HE35_CANSA</name>
<reference evidence="2 3" key="1">
    <citation type="journal article" date="2020" name="bioRxiv">
        <title>Sequence and annotation of 42 cannabis genomes reveals extensive copy number variation in cannabinoid synthesis and pathogen resistance genes.</title>
        <authorList>
            <person name="Mckernan K.J."/>
            <person name="Helbert Y."/>
            <person name="Kane L.T."/>
            <person name="Ebling H."/>
            <person name="Zhang L."/>
            <person name="Liu B."/>
            <person name="Eaton Z."/>
            <person name="Mclaughlin S."/>
            <person name="Kingan S."/>
            <person name="Baybayan P."/>
            <person name="Concepcion G."/>
            <person name="Jordan M."/>
            <person name="Riva A."/>
            <person name="Barbazuk W."/>
            <person name="Harkins T."/>
        </authorList>
    </citation>
    <scope>NUCLEOTIDE SEQUENCE [LARGE SCALE GENOMIC DNA]</scope>
    <source>
        <strain evidence="3">cv. Jamaican Lion 4</strain>
        <tissue evidence="2">Leaf</tissue>
    </source>
</reference>
<dbReference type="Pfam" id="PF03004">
    <property type="entry name" value="Transposase_24"/>
    <property type="match status" value="1"/>
</dbReference>
<feature type="compositionally biased region" description="Basic residues" evidence="1">
    <location>
        <begin position="11"/>
        <end position="24"/>
    </location>
</feature>
<comment type="caution">
    <text evidence="2">The sequence shown here is derived from an EMBL/GenBank/DDBJ whole genome shotgun (WGS) entry which is preliminary data.</text>
</comment>
<feature type="region of interest" description="Disordered" evidence="1">
    <location>
        <begin position="1"/>
        <end position="30"/>
    </location>
</feature>
<evidence type="ECO:0000313" key="2">
    <source>
        <dbReference type="EMBL" id="KAF4392640.1"/>
    </source>
</evidence>
<organism evidence="2 3">
    <name type="scientific">Cannabis sativa</name>
    <name type="common">Hemp</name>
    <name type="synonym">Marijuana</name>
    <dbReference type="NCBI Taxonomy" id="3483"/>
    <lineage>
        <taxon>Eukaryota</taxon>
        <taxon>Viridiplantae</taxon>
        <taxon>Streptophyta</taxon>
        <taxon>Embryophyta</taxon>
        <taxon>Tracheophyta</taxon>
        <taxon>Spermatophyta</taxon>
        <taxon>Magnoliopsida</taxon>
        <taxon>eudicotyledons</taxon>
        <taxon>Gunneridae</taxon>
        <taxon>Pentapetalae</taxon>
        <taxon>rosids</taxon>
        <taxon>fabids</taxon>
        <taxon>Rosales</taxon>
        <taxon>Cannabaceae</taxon>
        <taxon>Cannabis</taxon>
    </lineage>
</organism>
<dbReference type="InterPro" id="IPR004252">
    <property type="entry name" value="Probable_transposase_24"/>
</dbReference>
<evidence type="ECO:0008006" key="4">
    <source>
        <dbReference type="Google" id="ProtNLM"/>
    </source>
</evidence>
<dbReference type="Proteomes" id="UP000525078">
    <property type="component" value="Unassembled WGS sequence"/>
</dbReference>
<dbReference type="AlphaFoldDB" id="A0A7J6HE35"/>
<feature type="compositionally biased region" description="Polar residues" evidence="1">
    <location>
        <begin position="1"/>
        <end position="10"/>
    </location>
</feature>
<gene>
    <name evidence="2" type="ORF">F8388_003060</name>
</gene>
<accession>A0A7J6HE35</accession>
<dbReference type="EMBL" id="JAATIP010000017">
    <property type="protein sequence ID" value="KAF4392640.1"/>
    <property type="molecule type" value="Genomic_DNA"/>
</dbReference>
<sequence length="165" mass="18344">MDDELLQTQRKSAKNKSSHAKNKYNHTTGRKNFAQLRALQKAGGASTPTRATMFKICYAKKKKSIINEKTKEVMTLDRGDIATSSNLVGETVNIKNVTNEPKTIAIVIVKVPIKPNELLIKLYGCIKTIHDAVGGSIAWPTTFMISCKSDTQLDDSMLSFNYYKS</sequence>
<protein>
    <recommendedName>
        <fullName evidence="4">Transposase Tnp1/En/Spm-like domain-containing protein</fullName>
    </recommendedName>
</protein>